<comment type="caution">
    <text evidence="2">The sequence shown here is derived from an EMBL/GenBank/DDBJ whole genome shotgun (WGS) entry which is preliminary data.</text>
</comment>
<protein>
    <submittedName>
        <fullName evidence="2">Uncharacterized protein</fullName>
    </submittedName>
</protein>
<keyword evidence="3" id="KW-1185">Reference proteome</keyword>
<feature type="transmembrane region" description="Helical" evidence="1">
    <location>
        <begin position="12"/>
        <end position="37"/>
    </location>
</feature>
<evidence type="ECO:0000256" key="1">
    <source>
        <dbReference type="SAM" id="Phobius"/>
    </source>
</evidence>
<dbReference type="Proteomes" id="UP000019678">
    <property type="component" value="Unassembled WGS sequence"/>
</dbReference>
<dbReference type="STRING" id="1192034.CAP_7384"/>
<sequence>MLDGLRPPAGALRLALLRLVMVVLASSPALVTALLGLDAGAARRPYFTEVPGRLPVARLLQLARDLPDGYAAALAVSVVLAVLGDQLLTGGAVALLGPRPPKERRVLAVVWKRGLTHLWPFLRAVAVGVILTAVGAGLIGALFRRLDVMGYRAGWSGEARALYLPLASVGLTVLWMAAVGALVFWCRLITAADGRRRVRRTLLLALRVFVRHPLRSSGLFVSSTVISTLLPGAVLAAWRQAEPVRGGALGLLLGGWCAALCLQAVVWIWLVRSGWLLYLHEGLADLRATADAPFGVLTWLRGLPGKLVSPRRAR</sequence>
<keyword evidence="1" id="KW-1133">Transmembrane helix</keyword>
<gene>
    <name evidence="2" type="ORF">CAP_7384</name>
</gene>
<keyword evidence="1" id="KW-0812">Transmembrane</keyword>
<dbReference type="AlphaFoldDB" id="A0A017SYZ4"/>
<dbReference type="EMBL" id="ASRX01000065">
    <property type="protein sequence ID" value="EYF02173.1"/>
    <property type="molecule type" value="Genomic_DNA"/>
</dbReference>
<reference evidence="2 3" key="1">
    <citation type="submission" date="2013-05" db="EMBL/GenBank/DDBJ databases">
        <title>Genome assembly of Chondromyces apiculatus DSM 436.</title>
        <authorList>
            <person name="Sharma G."/>
            <person name="Khatri I."/>
            <person name="Kaur C."/>
            <person name="Mayilraj S."/>
            <person name="Subramanian S."/>
        </authorList>
    </citation>
    <scope>NUCLEOTIDE SEQUENCE [LARGE SCALE GENOMIC DNA]</scope>
    <source>
        <strain evidence="2 3">DSM 436</strain>
    </source>
</reference>
<name>A0A017SYZ4_9BACT</name>
<keyword evidence="1" id="KW-0472">Membrane</keyword>
<feature type="transmembrane region" description="Helical" evidence="1">
    <location>
        <begin position="220"/>
        <end position="238"/>
    </location>
</feature>
<organism evidence="2 3">
    <name type="scientific">Chondromyces apiculatus DSM 436</name>
    <dbReference type="NCBI Taxonomy" id="1192034"/>
    <lineage>
        <taxon>Bacteria</taxon>
        <taxon>Pseudomonadati</taxon>
        <taxon>Myxococcota</taxon>
        <taxon>Polyangia</taxon>
        <taxon>Polyangiales</taxon>
        <taxon>Polyangiaceae</taxon>
        <taxon>Chondromyces</taxon>
    </lineage>
</organism>
<feature type="transmembrane region" description="Helical" evidence="1">
    <location>
        <begin position="250"/>
        <end position="270"/>
    </location>
</feature>
<feature type="transmembrane region" description="Helical" evidence="1">
    <location>
        <begin position="163"/>
        <end position="186"/>
    </location>
</feature>
<proteinExistence type="predicted"/>
<evidence type="ECO:0000313" key="3">
    <source>
        <dbReference type="Proteomes" id="UP000019678"/>
    </source>
</evidence>
<feature type="transmembrane region" description="Helical" evidence="1">
    <location>
        <begin position="118"/>
        <end position="143"/>
    </location>
</feature>
<evidence type="ECO:0000313" key="2">
    <source>
        <dbReference type="EMBL" id="EYF02173.1"/>
    </source>
</evidence>
<accession>A0A017SYZ4</accession>